<dbReference type="InterPro" id="IPR014878">
    <property type="entry name" value="THAP4-like_heme-bd"/>
</dbReference>
<gene>
    <name evidence="4" type="ORF">CEUSTIGMA_g571.t1</name>
</gene>
<evidence type="ECO:0000313" key="4">
    <source>
        <dbReference type="EMBL" id="GAX73118.1"/>
    </source>
</evidence>
<evidence type="ECO:0000313" key="5">
    <source>
        <dbReference type="Proteomes" id="UP000232323"/>
    </source>
</evidence>
<dbReference type="OrthoDB" id="58529at2759"/>
<comment type="catalytic activity">
    <reaction evidence="1">
        <text>peroxynitrite = nitrate</text>
        <dbReference type="Rhea" id="RHEA:63116"/>
        <dbReference type="ChEBI" id="CHEBI:17632"/>
        <dbReference type="ChEBI" id="CHEBI:25941"/>
    </reaction>
    <physiologicalReaction direction="left-to-right" evidence="1">
        <dbReference type="Rhea" id="RHEA:63117"/>
    </physiologicalReaction>
</comment>
<protein>
    <recommendedName>
        <fullName evidence="3">THAP4-like heme-binding domain-containing protein</fullName>
    </recommendedName>
</protein>
<accession>A0A250WQL9</accession>
<evidence type="ECO:0000259" key="3">
    <source>
        <dbReference type="Pfam" id="PF08768"/>
    </source>
</evidence>
<comment type="caution">
    <text evidence="4">The sequence shown here is derived from an EMBL/GenBank/DDBJ whole genome shotgun (WGS) entry which is preliminary data.</text>
</comment>
<dbReference type="Gene3D" id="2.40.128.20">
    <property type="match status" value="1"/>
</dbReference>
<dbReference type="PANTHER" id="PTHR15854">
    <property type="entry name" value="THAP4 PROTEIN"/>
    <property type="match status" value="1"/>
</dbReference>
<organism evidence="4 5">
    <name type="scientific">Chlamydomonas eustigma</name>
    <dbReference type="NCBI Taxonomy" id="1157962"/>
    <lineage>
        <taxon>Eukaryota</taxon>
        <taxon>Viridiplantae</taxon>
        <taxon>Chlorophyta</taxon>
        <taxon>core chlorophytes</taxon>
        <taxon>Chlorophyceae</taxon>
        <taxon>CS clade</taxon>
        <taxon>Chlamydomonadales</taxon>
        <taxon>Chlamydomonadaceae</taxon>
        <taxon>Chlamydomonas</taxon>
    </lineage>
</organism>
<dbReference type="EMBL" id="BEGY01000002">
    <property type="protein sequence ID" value="GAX73118.1"/>
    <property type="molecule type" value="Genomic_DNA"/>
</dbReference>
<keyword evidence="5" id="KW-1185">Reference proteome</keyword>
<dbReference type="Proteomes" id="UP000232323">
    <property type="component" value="Unassembled WGS sequence"/>
</dbReference>
<feature type="region of interest" description="Disordered" evidence="2">
    <location>
        <begin position="1"/>
        <end position="31"/>
    </location>
</feature>
<evidence type="ECO:0000256" key="2">
    <source>
        <dbReference type="SAM" id="MobiDB-lite"/>
    </source>
</evidence>
<dbReference type="InterPro" id="IPR045165">
    <property type="entry name" value="Nitrobindin"/>
</dbReference>
<dbReference type="SUPFAM" id="SSF50814">
    <property type="entry name" value="Lipocalins"/>
    <property type="match status" value="1"/>
</dbReference>
<dbReference type="CDD" id="cd07828">
    <property type="entry name" value="lipocalin_heme-bd-THAP4-like"/>
    <property type="match status" value="1"/>
</dbReference>
<evidence type="ECO:0000256" key="1">
    <source>
        <dbReference type="ARBA" id="ARBA00036993"/>
    </source>
</evidence>
<dbReference type="Pfam" id="PF08768">
    <property type="entry name" value="THAP4_heme-bd"/>
    <property type="match status" value="1"/>
</dbReference>
<dbReference type="AlphaFoldDB" id="A0A250WQL9"/>
<proteinExistence type="predicted"/>
<reference evidence="4 5" key="1">
    <citation type="submission" date="2017-08" db="EMBL/GenBank/DDBJ databases">
        <title>Acidophilic green algal genome provides insights into adaptation to an acidic environment.</title>
        <authorList>
            <person name="Hirooka S."/>
            <person name="Hirose Y."/>
            <person name="Kanesaki Y."/>
            <person name="Higuchi S."/>
            <person name="Fujiwara T."/>
            <person name="Onuma R."/>
            <person name="Era A."/>
            <person name="Ohbayashi R."/>
            <person name="Uzuka A."/>
            <person name="Nozaki H."/>
            <person name="Yoshikawa H."/>
            <person name="Miyagishima S.Y."/>
        </authorList>
    </citation>
    <scope>NUCLEOTIDE SEQUENCE [LARGE SCALE GENOMIC DNA]</scope>
    <source>
        <strain evidence="4 5">NIES-2499</strain>
    </source>
</reference>
<sequence length="237" mass="26201">METPTAAVGNQIVESSENSRGDMASSVESSSTALNRTLDNLNLNKLPNNTSLSQGYPYRPPVAAAWLVGTWKGKGRGIYPTIKDFEYLEELTFEWDERNPRPLLFYKQRTFSTKGNPAKPMHSESGFIRIIAPAGCVVCKTEWVLTAPNGVVTVEEGTIDGHTVRLKLTSTNRSSTARPPYPVDLERTYVVNPNSDPPTLHYVMDMATTATPTLTRHLEAHLIKWTDELSESEGCAS</sequence>
<feature type="domain" description="THAP4-like heme-binding" evidence="3">
    <location>
        <begin position="64"/>
        <end position="223"/>
    </location>
</feature>
<name>A0A250WQL9_9CHLO</name>
<dbReference type="PANTHER" id="PTHR15854:SF4">
    <property type="entry name" value="PEROXYNITRITE ISOMERASE THAP4"/>
    <property type="match status" value="1"/>
</dbReference>
<dbReference type="InterPro" id="IPR012674">
    <property type="entry name" value="Calycin"/>
</dbReference>